<dbReference type="KEGG" id="rul:UC8_33870"/>
<feature type="domain" description="Glycosyltransferase subfamily 4-like N-terminal" evidence="4">
    <location>
        <begin position="17"/>
        <end position="170"/>
    </location>
</feature>
<dbReference type="CDD" id="cd03801">
    <property type="entry name" value="GT4_PimA-like"/>
    <property type="match status" value="1"/>
</dbReference>
<reference evidence="5 6" key="1">
    <citation type="submission" date="2019-08" db="EMBL/GenBank/DDBJ databases">
        <title>Deep-cultivation of Planctomycetes and their phenomic and genomic characterization uncovers novel biology.</title>
        <authorList>
            <person name="Wiegand S."/>
            <person name="Jogler M."/>
            <person name="Boedeker C."/>
            <person name="Pinto D."/>
            <person name="Vollmers J."/>
            <person name="Rivas-Marin E."/>
            <person name="Kohn T."/>
            <person name="Peeters S.H."/>
            <person name="Heuer A."/>
            <person name="Rast P."/>
            <person name="Oberbeckmann S."/>
            <person name="Bunk B."/>
            <person name="Jeske O."/>
            <person name="Meyerdierks A."/>
            <person name="Storesund J.E."/>
            <person name="Kallscheuer N."/>
            <person name="Luecker S."/>
            <person name="Lage O.M."/>
            <person name="Pohl T."/>
            <person name="Merkel B.J."/>
            <person name="Hornburger P."/>
            <person name="Mueller R.-W."/>
            <person name="Bruemmer F."/>
            <person name="Labrenz M."/>
            <person name="Spormann A.M."/>
            <person name="Op den Camp H."/>
            <person name="Overmann J."/>
            <person name="Amann R."/>
            <person name="Jetten M.S.M."/>
            <person name="Mascher T."/>
            <person name="Medema M.H."/>
            <person name="Devos D.P."/>
            <person name="Kaster A.-K."/>
            <person name="Ovreas L."/>
            <person name="Rohde M."/>
            <person name="Galperin M.Y."/>
            <person name="Jogler C."/>
        </authorList>
    </citation>
    <scope>NUCLEOTIDE SEQUENCE [LARGE SCALE GENOMIC DNA]</scope>
    <source>
        <strain evidence="5 6">UC8</strain>
    </source>
</reference>
<gene>
    <name evidence="5" type="ORF">UC8_33870</name>
</gene>
<dbReference type="InterPro" id="IPR028098">
    <property type="entry name" value="Glyco_trans_4-like_N"/>
</dbReference>
<accession>A0A5B9QQI9</accession>
<evidence type="ECO:0000259" key="3">
    <source>
        <dbReference type="Pfam" id="PF00534"/>
    </source>
</evidence>
<evidence type="ECO:0000259" key="4">
    <source>
        <dbReference type="Pfam" id="PF13579"/>
    </source>
</evidence>
<dbReference type="SUPFAM" id="SSF53756">
    <property type="entry name" value="UDP-Glycosyltransferase/glycogen phosphorylase"/>
    <property type="match status" value="1"/>
</dbReference>
<evidence type="ECO:0000313" key="6">
    <source>
        <dbReference type="Proteomes" id="UP000325286"/>
    </source>
</evidence>
<keyword evidence="6" id="KW-1185">Reference proteome</keyword>
<dbReference type="Gene3D" id="3.40.50.2000">
    <property type="entry name" value="Glycogen Phosphorylase B"/>
    <property type="match status" value="2"/>
</dbReference>
<keyword evidence="1" id="KW-0328">Glycosyltransferase</keyword>
<evidence type="ECO:0000256" key="2">
    <source>
        <dbReference type="ARBA" id="ARBA00022679"/>
    </source>
</evidence>
<proteinExistence type="predicted"/>
<sequence length="396" mass="43541">MVTRRYWPQMGDDAACRLATLAAGLRRRGARPHIVAARYAASWPKDLSVRETPVHRPAPAPRSEWSMPRYTRALTNWLREQAPAFDLLYADAMREEGAMVVEVARRAGVPSVLRYAGVGDCSDDAWWATSRAAKRCMGVCLKADAVIATRASAEQTLLSAGLSRSRIHRIDDGFVPGPPNDPAARAAARKALANVNSDLFVPVDGKVLLTTNRMVAEGGLGDLVKVLPELLERHPQLRVWLTNDGELRDDFFEYLRGCGVRSLVSMPGSFGAVDELLLASDLYVLPRDTDGLEYYFPRIVGAGIPAAVVDTVETRRLLAESFSQAVSFPPDHPAAIRDALETLLSDYPQSQKTARHIRQTALQHSFGESVEQHLRLFCRLTGKTLTGNSMTAEPLL</sequence>
<dbReference type="Pfam" id="PF13579">
    <property type="entry name" value="Glyco_trans_4_4"/>
    <property type="match status" value="1"/>
</dbReference>
<dbReference type="PANTHER" id="PTHR12526">
    <property type="entry name" value="GLYCOSYLTRANSFERASE"/>
    <property type="match status" value="1"/>
</dbReference>
<organism evidence="5 6">
    <name type="scientific">Roseimaritima ulvae</name>
    <dbReference type="NCBI Taxonomy" id="980254"/>
    <lineage>
        <taxon>Bacteria</taxon>
        <taxon>Pseudomonadati</taxon>
        <taxon>Planctomycetota</taxon>
        <taxon>Planctomycetia</taxon>
        <taxon>Pirellulales</taxon>
        <taxon>Pirellulaceae</taxon>
        <taxon>Roseimaritima</taxon>
    </lineage>
</organism>
<feature type="domain" description="Glycosyl transferase family 1" evidence="3">
    <location>
        <begin position="202"/>
        <end position="357"/>
    </location>
</feature>
<dbReference type="Pfam" id="PF00534">
    <property type="entry name" value="Glycos_transf_1"/>
    <property type="match status" value="1"/>
</dbReference>
<dbReference type="AlphaFoldDB" id="A0A5B9QQI9"/>
<dbReference type="EMBL" id="CP042914">
    <property type="protein sequence ID" value="QEG41367.1"/>
    <property type="molecule type" value="Genomic_DNA"/>
</dbReference>
<dbReference type="Proteomes" id="UP000325286">
    <property type="component" value="Chromosome"/>
</dbReference>
<keyword evidence="2 5" id="KW-0808">Transferase</keyword>
<name>A0A5B9QQI9_9BACT</name>
<dbReference type="InterPro" id="IPR001296">
    <property type="entry name" value="Glyco_trans_1"/>
</dbReference>
<evidence type="ECO:0000313" key="5">
    <source>
        <dbReference type="EMBL" id="QEG41367.1"/>
    </source>
</evidence>
<evidence type="ECO:0000256" key="1">
    <source>
        <dbReference type="ARBA" id="ARBA00022676"/>
    </source>
</evidence>
<dbReference type="GO" id="GO:0016757">
    <property type="term" value="F:glycosyltransferase activity"/>
    <property type="evidence" value="ECO:0007669"/>
    <property type="project" value="UniProtKB-KW"/>
</dbReference>
<protein>
    <submittedName>
        <fullName evidence="5">Glycosyl transferases group 1</fullName>
    </submittedName>
</protein>
<dbReference type="PANTHER" id="PTHR12526:SF510">
    <property type="entry name" value="D-INOSITOL 3-PHOSPHATE GLYCOSYLTRANSFERASE"/>
    <property type="match status" value="1"/>
</dbReference>